<comment type="caution">
    <text evidence="2">The sequence shown here is derived from an EMBL/GenBank/DDBJ whole genome shotgun (WGS) entry which is preliminary data.</text>
</comment>
<reference evidence="2 3" key="1">
    <citation type="submission" date="2024-05" db="EMBL/GenBank/DDBJ databases">
        <title>Sinomonas sp. nov., isolated from a waste landfill.</title>
        <authorList>
            <person name="Zhao Y."/>
        </authorList>
    </citation>
    <scope>NUCLEOTIDE SEQUENCE [LARGE SCALE GENOMIC DNA]</scope>
    <source>
        <strain evidence="2 3">CCTCC AB2014300</strain>
    </source>
</reference>
<sequence>MISPSRLIAGTVPPYGRPGRGSENTTYITGHSWEDRDAPFNRLSTDVKVGDAVTVTTAAGTIRYRVDSVSTHDKQTLKDSGIWRAVPNRLVLVSCYSQDLHGRNVIVTAVPA</sequence>
<dbReference type="SUPFAM" id="SSF63817">
    <property type="entry name" value="Sortase"/>
    <property type="match status" value="1"/>
</dbReference>
<dbReference type="EMBL" id="JBDFRB010000007">
    <property type="protein sequence ID" value="MEN2744816.1"/>
    <property type="molecule type" value="Genomic_DNA"/>
</dbReference>
<dbReference type="Pfam" id="PF04203">
    <property type="entry name" value="Sortase"/>
    <property type="match status" value="1"/>
</dbReference>
<keyword evidence="3" id="KW-1185">Reference proteome</keyword>
<evidence type="ECO:0000313" key="3">
    <source>
        <dbReference type="Proteomes" id="UP001422074"/>
    </source>
</evidence>
<dbReference type="RefSeq" id="WP_345885280.1">
    <property type="nucleotide sequence ID" value="NZ_JBDFRB010000007.1"/>
</dbReference>
<dbReference type="Proteomes" id="UP001422074">
    <property type="component" value="Unassembled WGS sequence"/>
</dbReference>
<protein>
    <submittedName>
        <fullName evidence="2">Class F sortase</fullName>
    </submittedName>
</protein>
<gene>
    <name evidence="2" type="ORF">ABCQ75_09720</name>
</gene>
<name>A0ABU9X040_9MICC</name>
<dbReference type="InterPro" id="IPR005754">
    <property type="entry name" value="Sortase"/>
</dbReference>
<dbReference type="CDD" id="cd05829">
    <property type="entry name" value="Sortase_F"/>
    <property type="match status" value="1"/>
</dbReference>
<dbReference type="Gene3D" id="2.40.260.10">
    <property type="entry name" value="Sortase"/>
    <property type="match status" value="1"/>
</dbReference>
<organism evidence="2 3">
    <name type="scientific">Sinomonas halotolerans</name>
    <dbReference type="NCBI Taxonomy" id="1644133"/>
    <lineage>
        <taxon>Bacteria</taxon>
        <taxon>Bacillati</taxon>
        <taxon>Actinomycetota</taxon>
        <taxon>Actinomycetes</taxon>
        <taxon>Micrococcales</taxon>
        <taxon>Micrococcaceae</taxon>
        <taxon>Sinomonas</taxon>
    </lineage>
</organism>
<dbReference type="InterPro" id="IPR042001">
    <property type="entry name" value="Sortase_F"/>
</dbReference>
<accession>A0ABU9X040</accession>
<proteinExistence type="predicted"/>
<evidence type="ECO:0000256" key="1">
    <source>
        <dbReference type="ARBA" id="ARBA00022801"/>
    </source>
</evidence>
<keyword evidence="1" id="KW-0378">Hydrolase</keyword>
<evidence type="ECO:0000313" key="2">
    <source>
        <dbReference type="EMBL" id="MEN2744816.1"/>
    </source>
</evidence>
<dbReference type="InterPro" id="IPR023365">
    <property type="entry name" value="Sortase_dom-sf"/>
</dbReference>